<dbReference type="HOGENOM" id="CLU_2841035_0_0_11"/>
<dbReference type="AlphaFoldDB" id="E0QAS0"/>
<dbReference type="Proteomes" id="UP000003323">
    <property type="component" value="Unassembled WGS sequence"/>
</dbReference>
<protein>
    <submittedName>
        <fullName evidence="1">Uncharacterized protein</fullName>
    </submittedName>
</protein>
<organism evidence="1 2">
    <name type="scientific">Bifidobacterium dentium ATCC 27679</name>
    <dbReference type="NCBI Taxonomy" id="871562"/>
    <lineage>
        <taxon>Bacteria</taxon>
        <taxon>Bacillati</taxon>
        <taxon>Actinomycetota</taxon>
        <taxon>Actinomycetes</taxon>
        <taxon>Bifidobacteriales</taxon>
        <taxon>Bifidobacteriaceae</taxon>
        <taxon>Bifidobacterium</taxon>
    </lineage>
</organism>
<dbReference type="EMBL" id="AEEQ01000015">
    <property type="protein sequence ID" value="EFM40418.1"/>
    <property type="molecule type" value="Genomic_DNA"/>
</dbReference>
<name>E0QAS0_9BIFI</name>
<evidence type="ECO:0000313" key="1">
    <source>
        <dbReference type="EMBL" id="EFM40418.1"/>
    </source>
</evidence>
<accession>E0QAS0</accession>
<evidence type="ECO:0000313" key="2">
    <source>
        <dbReference type="Proteomes" id="UP000003323"/>
    </source>
</evidence>
<reference evidence="1 2" key="1">
    <citation type="submission" date="2010-08" db="EMBL/GenBank/DDBJ databases">
        <authorList>
            <person name="Muzny D."/>
            <person name="Qin X."/>
            <person name="Deng J."/>
            <person name="Jiang H."/>
            <person name="Liu Y."/>
            <person name="Qu J."/>
            <person name="Song X.-Z."/>
            <person name="Zhang L."/>
            <person name="Thornton R."/>
            <person name="Coyle M."/>
            <person name="Francisco L."/>
            <person name="Jackson L."/>
            <person name="Javaid M."/>
            <person name="Korchina V."/>
            <person name="Kovar C."/>
            <person name="Mata R."/>
            <person name="Mathew T."/>
            <person name="Ngo R."/>
            <person name="Nguyen L."/>
            <person name="Nguyen N."/>
            <person name="Okwuonu G."/>
            <person name="Ongeri F."/>
            <person name="Pham C."/>
            <person name="Simmons D."/>
            <person name="Wilczek-Boney K."/>
            <person name="Hale W."/>
            <person name="Jakkamsetti A."/>
            <person name="Pham P."/>
            <person name="Ruth R."/>
            <person name="San Lucas F."/>
            <person name="Warren J."/>
            <person name="Zhang J."/>
            <person name="Zhao Z."/>
            <person name="Zhou C."/>
            <person name="Zhu D."/>
            <person name="Lee S."/>
            <person name="Bess C."/>
            <person name="Blankenburg K."/>
            <person name="Forbes L."/>
            <person name="Fu Q."/>
            <person name="Gubbala S."/>
            <person name="Hirani K."/>
            <person name="Jayaseelan J.C."/>
            <person name="Lara F."/>
            <person name="Munidasa M."/>
            <person name="Palculict T."/>
            <person name="Patil S."/>
            <person name="Pu L.-L."/>
            <person name="Saada N."/>
            <person name="Tang L."/>
            <person name="Weissenberger G."/>
            <person name="Zhu Y."/>
            <person name="Hemphill L."/>
            <person name="Shang Y."/>
            <person name="Youmans B."/>
            <person name="Ayvaz T."/>
            <person name="Ross M."/>
            <person name="Santibanez J."/>
            <person name="Aqrawi P."/>
            <person name="Gross S."/>
            <person name="Joshi V."/>
            <person name="Fowler G."/>
            <person name="Nazareth L."/>
            <person name="Reid J."/>
            <person name="Worley K."/>
            <person name="Petrosino J."/>
            <person name="Highlander S."/>
            <person name="Gibbs R."/>
        </authorList>
    </citation>
    <scope>NUCLEOTIDE SEQUENCE [LARGE SCALE GENOMIC DNA]</scope>
    <source>
        <strain evidence="1 2">ATCC 27679</strain>
    </source>
</reference>
<sequence>MDGGQVIHRFGEGAFEILRRSMADGRNREDDGGERTDVIVLIYLSSVRSDWDLEGTSYGRIRENR</sequence>
<proteinExistence type="predicted"/>
<comment type="caution">
    <text evidence="1">The sequence shown here is derived from an EMBL/GenBank/DDBJ whole genome shotgun (WGS) entry which is preliminary data.</text>
</comment>
<gene>
    <name evidence="1" type="ORF">HMPREF0168_2228</name>
</gene>